<feature type="domain" description="RecF/RecN/SMC N-terminal" evidence="11">
    <location>
        <begin position="3"/>
        <end position="345"/>
    </location>
</feature>
<keyword evidence="9 10" id="KW-0234">DNA repair</keyword>
<evidence type="ECO:0000256" key="4">
    <source>
        <dbReference type="ARBA" id="ARBA00022490"/>
    </source>
</evidence>
<sequence>MALDRITLSHFRNHEESRLDGSARFNLLIGENGAGKTNVLEALSLFAPGRGLRRAPLVDMAMKPAPGTDQASEIGGFAVSASLDCGDGRDPVRLGTGARGDKPGRRLVQINGADSSAMALGEWLAISWLTPAMDGLFTDSAGVRRRYLDRLTLALDPGHAQRATRYETALRERNRLLDGDADPDPAWMDAIEAQLAEHGAALCAGRVMLVERLNQALETLPDQPFARPVLSYVSGGPTNEAGLADDLRRNRQRDRAARRTLSGPHRDELNVAMAGKGLPASACSTGEQKAMLIAITLAHAHLAARGRPGILLLDEVAAHLDPIRRGALFDRLGDTGTQVWMTGTEMPPFEAIRDEAAIWYVNGGAVQRAA</sequence>
<dbReference type="InterPro" id="IPR042174">
    <property type="entry name" value="RecF_2"/>
</dbReference>
<keyword evidence="5 9" id="KW-0235">DNA replication</keyword>
<evidence type="ECO:0000256" key="2">
    <source>
        <dbReference type="ARBA" id="ARBA00008016"/>
    </source>
</evidence>
<dbReference type="RefSeq" id="WP_021688766.1">
    <property type="nucleotide sequence ID" value="NZ_BASZ01000001.1"/>
</dbReference>
<dbReference type="eggNOG" id="COG1195">
    <property type="taxonomic scope" value="Bacteria"/>
</dbReference>
<keyword evidence="7 9" id="KW-0067">ATP-binding</keyword>
<dbReference type="KEGG" id="ntd:EGO55_13980"/>
<keyword evidence="13" id="KW-1185">Reference proteome</keyword>
<dbReference type="Gene3D" id="1.20.1050.90">
    <property type="entry name" value="RecF/RecN/SMC, N-terminal domain"/>
    <property type="match status" value="1"/>
</dbReference>
<name>U2ZR83_9SPHN</name>
<dbReference type="Proteomes" id="UP000016568">
    <property type="component" value="Unassembled WGS sequence"/>
</dbReference>
<keyword evidence="8 9" id="KW-0238">DNA-binding</keyword>
<comment type="function">
    <text evidence="9 10">The RecF protein is involved in DNA metabolism; it is required for DNA replication and normal SOS inducibility. RecF binds preferentially to single-stranded, linear DNA. It also seems to bind ATP.</text>
</comment>
<dbReference type="GO" id="GO:0003697">
    <property type="term" value="F:single-stranded DNA binding"/>
    <property type="evidence" value="ECO:0007669"/>
    <property type="project" value="UniProtKB-UniRule"/>
</dbReference>
<evidence type="ECO:0000259" key="11">
    <source>
        <dbReference type="Pfam" id="PF02463"/>
    </source>
</evidence>
<evidence type="ECO:0000256" key="7">
    <source>
        <dbReference type="ARBA" id="ARBA00022840"/>
    </source>
</evidence>
<dbReference type="InterPro" id="IPR018078">
    <property type="entry name" value="DNA-binding_RecF_CS"/>
</dbReference>
<evidence type="ECO:0000256" key="9">
    <source>
        <dbReference type="HAMAP-Rule" id="MF_00365"/>
    </source>
</evidence>
<dbReference type="InterPro" id="IPR003395">
    <property type="entry name" value="RecF/RecN/SMC_N"/>
</dbReference>
<keyword evidence="9 10" id="KW-0742">SOS response</keyword>
<dbReference type="OrthoDB" id="9803889at2"/>
<proteinExistence type="inferred from homology"/>
<dbReference type="InterPro" id="IPR001238">
    <property type="entry name" value="DNA-binding_RecF"/>
</dbReference>
<evidence type="ECO:0000313" key="12">
    <source>
        <dbReference type="EMBL" id="GAD47859.1"/>
    </source>
</evidence>
<accession>U2ZR83</accession>
<dbReference type="GO" id="GO:0009432">
    <property type="term" value="P:SOS response"/>
    <property type="evidence" value="ECO:0007669"/>
    <property type="project" value="UniProtKB-UniRule"/>
</dbReference>
<dbReference type="GO" id="GO:0000731">
    <property type="term" value="P:DNA synthesis involved in DNA repair"/>
    <property type="evidence" value="ECO:0007669"/>
    <property type="project" value="TreeGrafter"/>
</dbReference>
<dbReference type="AlphaFoldDB" id="U2ZR83"/>
<evidence type="ECO:0000256" key="8">
    <source>
        <dbReference type="ARBA" id="ARBA00023125"/>
    </source>
</evidence>
<dbReference type="GO" id="GO:0005524">
    <property type="term" value="F:ATP binding"/>
    <property type="evidence" value="ECO:0007669"/>
    <property type="project" value="UniProtKB-UniRule"/>
</dbReference>
<dbReference type="Gene3D" id="3.40.50.300">
    <property type="entry name" value="P-loop containing nucleotide triphosphate hydrolases"/>
    <property type="match status" value="1"/>
</dbReference>
<dbReference type="SUPFAM" id="SSF52540">
    <property type="entry name" value="P-loop containing nucleoside triphosphate hydrolases"/>
    <property type="match status" value="1"/>
</dbReference>
<dbReference type="HAMAP" id="MF_00365">
    <property type="entry name" value="RecF"/>
    <property type="match status" value="1"/>
</dbReference>
<keyword evidence="6 9" id="KW-0547">Nucleotide-binding</keyword>
<dbReference type="GO" id="GO:0005737">
    <property type="term" value="C:cytoplasm"/>
    <property type="evidence" value="ECO:0007669"/>
    <property type="project" value="UniProtKB-SubCell"/>
</dbReference>
<protein>
    <recommendedName>
        <fullName evidence="3 9">DNA replication and repair protein RecF</fullName>
    </recommendedName>
</protein>
<comment type="similarity">
    <text evidence="2 9 10">Belongs to the RecF family.</text>
</comment>
<dbReference type="PANTHER" id="PTHR32182:SF0">
    <property type="entry name" value="DNA REPLICATION AND REPAIR PROTEIN RECF"/>
    <property type="match status" value="1"/>
</dbReference>
<dbReference type="GO" id="GO:0006260">
    <property type="term" value="P:DNA replication"/>
    <property type="evidence" value="ECO:0007669"/>
    <property type="project" value="UniProtKB-UniRule"/>
</dbReference>
<reference evidence="12 13" key="1">
    <citation type="submission" date="2013-09" db="EMBL/GenBank/DDBJ databases">
        <title>Whole genome shotgun sequence of Novosphingobium tardaugens NBRC 16725.</title>
        <authorList>
            <person name="Isaki S."/>
            <person name="Hosoyama A."/>
            <person name="Tsuchikane K."/>
            <person name="Katsumata H."/>
            <person name="Ando Y."/>
            <person name="Yamazaki S."/>
            <person name="Fujita N."/>
        </authorList>
    </citation>
    <scope>NUCLEOTIDE SEQUENCE [LARGE SCALE GENOMIC DNA]</scope>
    <source>
        <strain evidence="12 13">NBRC 16725</strain>
    </source>
</reference>
<evidence type="ECO:0000256" key="6">
    <source>
        <dbReference type="ARBA" id="ARBA00022741"/>
    </source>
</evidence>
<keyword evidence="4 9" id="KW-0963">Cytoplasm</keyword>
<evidence type="ECO:0000313" key="13">
    <source>
        <dbReference type="Proteomes" id="UP000016568"/>
    </source>
</evidence>
<organism evidence="12 13">
    <name type="scientific">Caenibius tardaugens NBRC 16725</name>
    <dbReference type="NCBI Taxonomy" id="1219035"/>
    <lineage>
        <taxon>Bacteria</taxon>
        <taxon>Pseudomonadati</taxon>
        <taxon>Pseudomonadota</taxon>
        <taxon>Alphaproteobacteria</taxon>
        <taxon>Sphingomonadales</taxon>
        <taxon>Erythrobacteraceae</taxon>
        <taxon>Caenibius</taxon>
    </lineage>
</organism>
<dbReference type="NCBIfam" id="TIGR00611">
    <property type="entry name" value="recf"/>
    <property type="match status" value="1"/>
</dbReference>
<keyword evidence="9 10" id="KW-0227">DNA damage</keyword>
<evidence type="ECO:0000256" key="1">
    <source>
        <dbReference type="ARBA" id="ARBA00004496"/>
    </source>
</evidence>
<feature type="binding site" evidence="9">
    <location>
        <begin position="30"/>
        <end position="37"/>
    </location>
    <ligand>
        <name>ATP</name>
        <dbReference type="ChEBI" id="CHEBI:30616"/>
    </ligand>
</feature>
<dbReference type="Pfam" id="PF02463">
    <property type="entry name" value="SMC_N"/>
    <property type="match status" value="1"/>
</dbReference>
<evidence type="ECO:0000256" key="10">
    <source>
        <dbReference type="RuleBase" id="RU000578"/>
    </source>
</evidence>
<comment type="subcellular location">
    <subcellularLocation>
        <location evidence="1 9 10">Cytoplasm</location>
    </subcellularLocation>
</comment>
<gene>
    <name evidence="9 12" type="primary">recF</name>
    <name evidence="12" type="ORF">NT2_01_06330</name>
</gene>
<comment type="caution">
    <text evidence="12">The sequence shown here is derived from an EMBL/GenBank/DDBJ whole genome shotgun (WGS) entry which is preliminary data.</text>
</comment>
<dbReference type="EMBL" id="BASZ01000001">
    <property type="protein sequence ID" value="GAD47859.1"/>
    <property type="molecule type" value="Genomic_DNA"/>
</dbReference>
<evidence type="ECO:0000256" key="3">
    <source>
        <dbReference type="ARBA" id="ARBA00020170"/>
    </source>
</evidence>
<evidence type="ECO:0000256" key="5">
    <source>
        <dbReference type="ARBA" id="ARBA00022705"/>
    </source>
</evidence>
<dbReference type="PANTHER" id="PTHR32182">
    <property type="entry name" value="DNA REPLICATION AND REPAIR PROTEIN RECF"/>
    <property type="match status" value="1"/>
</dbReference>
<dbReference type="PROSITE" id="PS00617">
    <property type="entry name" value="RECF_1"/>
    <property type="match status" value="1"/>
</dbReference>
<dbReference type="PROSITE" id="PS00618">
    <property type="entry name" value="RECF_2"/>
    <property type="match status" value="1"/>
</dbReference>
<dbReference type="GO" id="GO:0006302">
    <property type="term" value="P:double-strand break repair"/>
    <property type="evidence" value="ECO:0007669"/>
    <property type="project" value="TreeGrafter"/>
</dbReference>
<dbReference type="InterPro" id="IPR027417">
    <property type="entry name" value="P-loop_NTPase"/>
</dbReference>